<keyword evidence="3" id="KW-1185">Reference proteome</keyword>
<proteinExistence type="predicted"/>
<comment type="caution">
    <text evidence="2">The sequence shown here is derived from an EMBL/GenBank/DDBJ whole genome shotgun (WGS) entry which is preliminary data.</text>
</comment>
<dbReference type="InterPro" id="IPR025714">
    <property type="entry name" value="Methyltranfer_dom"/>
</dbReference>
<name>A0A1E5D8I1_9VIBR</name>
<dbReference type="Gene3D" id="3.40.50.150">
    <property type="entry name" value="Vaccinia Virus protein VP39"/>
    <property type="match status" value="1"/>
</dbReference>
<evidence type="ECO:0000313" key="3">
    <source>
        <dbReference type="Proteomes" id="UP000094165"/>
    </source>
</evidence>
<dbReference type="PANTHER" id="PTHR13369:SF0">
    <property type="entry name" value="GLUTATHIONE S-TRANSFERASE C-TERMINAL DOMAIN-CONTAINING PROTEIN"/>
    <property type="match status" value="1"/>
</dbReference>
<protein>
    <submittedName>
        <fullName evidence="2">SAM-dependent methyltransferase</fullName>
    </submittedName>
</protein>
<dbReference type="EMBL" id="AJYW02000014">
    <property type="protein sequence ID" value="OEE80022.1"/>
    <property type="molecule type" value="Genomic_DNA"/>
</dbReference>
<evidence type="ECO:0000259" key="1">
    <source>
        <dbReference type="Pfam" id="PF13679"/>
    </source>
</evidence>
<dbReference type="PANTHER" id="PTHR13369">
    <property type="match status" value="1"/>
</dbReference>
<reference evidence="2 3" key="1">
    <citation type="journal article" date="2012" name="Science">
        <title>Ecological populations of bacteria act as socially cohesive units of antibiotic production and resistance.</title>
        <authorList>
            <person name="Cordero O.X."/>
            <person name="Wildschutte H."/>
            <person name="Kirkup B."/>
            <person name="Proehl S."/>
            <person name="Ngo L."/>
            <person name="Hussain F."/>
            <person name="Le Roux F."/>
            <person name="Mincer T."/>
            <person name="Polz M.F."/>
        </authorList>
    </citation>
    <scope>NUCLEOTIDE SEQUENCE [LARGE SCALE GENOMIC DNA]</scope>
    <source>
        <strain evidence="2 3">FF-238</strain>
    </source>
</reference>
<sequence>MHQSFQLLDHFLLSYQSLWRFEPFHACSNDASLWLDEYPDLSLWLDGLSRSDIEMFKSDDKALLEAVAHFIPETCIASQLTQLSGATQSLLILDRNLEVGVPGRKLDQIKSMSAAALSEHKGEEWLEWCAGKGFLGRILSQQSKEKVTSFEWQQSLCDSGTAAANQQALNMQFIQGDAFSTDASQVFNCKQHAVALHACGDLHVRLLELATQNQLPAITFSPCCYHLIRSDEYQAMSILAKQSPLKLTQSELRIPLQETVTGGERVKRHRQLEMTYRLGLNHMLVNELHQEEYCPIPSIKKSQLSEGFEAFCKWAIDAKNFDIPKVDFDHYMGVGEALFWKMEKLSLVQQIFRRPLELWLAYDKALYLEEKGYDVSIKTFCNKQVSPRNILVHAQKR</sequence>
<feature type="domain" description="Methyltransferase" evidence="1">
    <location>
        <begin position="108"/>
        <end position="230"/>
    </location>
</feature>
<dbReference type="RefSeq" id="WP_017053894.1">
    <property type="nucleotide sequence ID" value="NZ_AJYW02000014.1"/>
</dbReference>
<gene>
    <name evidence="2" type="ORF">A130_10715</name>
</gene>
<dbReference type="AlphaFoldDB" id="A0A1E5D8I1"/>
<keyword evidence="2" id="KW-0808">Transferase</keyword>
<dbReference type="GO" id="GO:0032259">
    <property type="term" value="P:methylation"/>
    <property type="evidence" value="ECO:0007669"/>
    <property type="project" value="UniProtKB-KW"/>
</dbReference>
<evidence type="ECO:0000313" key="2">
    <source>
        <dbReference type="EMBL" id="OEE80022.1"/>
    </source>
</evidence>
<dbReference type="Pfam" id="PF13679">
    <property type="entry name" value="Methyltransf_32"/>
    <property type="match status" value="1"/>
</dbReference>
<dbReference type="SUPFAM" id="SSF53335">
    <property type="entry name" value="S-adenosyl-L-methionine-dependent methyltransferases"/>
    <property type="match status" value="1"/>
</dbReference>
<dbReference type="InterPro" id="IPR029063">
    <property type="entry name" value="SAM-dependent_MTases_sf"/>
</dbReference>
<accession>A0A1E5D8I1</accession>
<keyword evidence="2" id="KW-0489">Methyltransferase</keyword>
<organism evidence="2 3">
    <name type="scientific">Vibrio genomosp. F6 str. FF-238</name>
    <dbReference type="NCBI Taxonomy" id="1191298"/>
    <lineage>
        <taxon>Bacteria</taxon>
        <taxon>Pseudomonadati</taxon>
        <taxon>Pseudomonadota</taxon>
        <taxon>Gammaproteobacteria</taxon>
        <taxon>Vibrionales</taxon>
        <taxon>Vibrionaceae</taxon>
        <taxon>Vibrio</taxon>
    </lineage>
</organism>
<dbReference type="Proteomes" id="UP000094165">
    <property type="component" value="Unassembled WGS sequence"/>
</dbReference>
<dbReference type="GO" id="GO:0008168">
    <property type="term" value="F:methyltransferase activity"/>
    <property type="evidence" value="ECO:0007669"/>
    <property type="project" value="UniProtKB-KW"/>
</dbReference>